<dbReference type="InterPro" id="IPR008407">
    <property type="entry name" value="Brnchd-chn_aa_trnsp_AzlD"/>
</dbReference>
<dbReference type="Pfam" id="PF05437">
    <property type="entry name" value="AzlD"/>
    <property type="match status" value="1"/>
</dbReference>
<keyword evidence="1" id="KW-0812">Transmembrane</keyword>
<organism evidence="2 3">
    <name type="scientific">Hominifimenecus microfluidus</name>
    <dbReference type="NCBI Taxonomy" id="2885348"/>
    <lineage>
        <taxon>Bacteria</taxon>
        <taxon>Bacillati</taxon>
        <taxon>Bacillota</taxon>
        <taxon>Clostridia</taxon>
        <taxon>Lachnospirales</taxon>
        <taxon>Lachnospiraceae</taxon>
        <taxon>Hominifimenecus</taxon>
    </lineage>
</organism>
<evidence type="ECO:0000313" key="3">
    <source>
        <dbReference type="Proteomes" id="UP001198182"/>
    </source>
</evidence>
<keyword evidence="1" id="KW-1133">Transmembrane helix</keyword>
<accession>A0AAE3EAZ8</accession>
<gene>
    <name evidence="2" type="ORF">LKD81_11675</name>
</gene>
<comment type="caution">
    <text evidence="2">The sequence shown here is derived from an EMBL/GenBank/DDBJ whole genome shotgun (WGS) entry which is preliminary data.</text>
</comment>
<proteinExistence type="predicted"/>
<evidence type="ECO:0000313" key="2">
    <source>
        <dbReference type="EMBL" id="MCC2231647.1"/>
    </source>
</evidence>
<evidence type="ECO:0000256" key="1">
    <source>
        <dbReference type="SAM" id="Phobius"/>
    </source>
</evidence>
<dbReference type="AlphaFoldDB" id="A0AAE3EAZ8"/>
<keyword evidence="3" id="KW-1185">Reference proteome</keyword>
<sequence>MSLNEFLPPVLLAAAITFFLRALPFLIFHGEKRMPGWLERLGQALPSAIMAVLIVYCLKDAGTDLRGVALPQFLAVGVVAVTYKWKHQTLFSIAAGTLVYMILLANL</sequence>
<name>A0AAE3EAZ8_9FIRM</name>
<keyword evidence="1" id="KW-0472">Membrane</keyword>
<reference evidence="2" key="1">
    <citation type="submission" date="2021-10" db="EMBL/GenBank/DDBJ databases">
        <title>Anaerobic single-cell dispensing facilitates the cultivation of human gut bacteria.</title>
        <authorList>
            <person name="Afrizal A."/>
        </authorList>
    </citation>
    <scope>NUCLEOTIDE SEQUENCE</scope>
    <source>
        <strain evidence="2">CLA-AA-H215</strain>
    </source>
</reference>
<dbReference type="EMBL" id="JAJEQR010000035">
    <property type="protein sequence ID" value="MCC2231647.1"/>
    <property type="molecule type" value="Genomic_DNA"/>
</dbReference>
<dbReference type="RefSeq" id="WP_308454167.1">
    <property type="nucleotide sequence ID" value="NZ_JAJEQR010000035.1"/>
</dbReference>
<feature type="transmembrane region" description="Helical" evidence="1">
    <location>
        <begin position="41"/>
        <end position="59"/>
    </location>
</feature>
<dbReference type="PIRSF" id="PIRSF003203">
    <property type="entry name" value="AzlD"/>
    <property type="match status" value="1"/>
</dbReference>
<feature type="transmembrane region" description="Helical" evidence="1">
    <location>
        <begin position="6"/>
        <end position="29"/>
    </location>
</feature>
<feature type="transmembrane region" description="Helical" evidence="1">
    <location>
        <begin position="90"/>
        <end position="106"/>
    </location>
</feature>
<dbReference type="Proteomes" id="UP001198182">
    <property type="component" value="Unassembled WGS sequence"/>
</dbReference>
<protein>
    <submittedName>
        <fullName evidence="2">AzlD domain-containing protein</fullName>
    </submittedName>
</protein>